<keyword evidence="1 2" id="KW-0472">Membrane</keyword>
<comment type="function">
    <text evidence="2">Could be involved in insertion of integral membrane proteins into the membrane.</text>
</comment>
<proteinExistence type="inferred from homology"/>
<dbReference type="HAMAP" id="MF_00386">
    <property type="entry name" value="UPF0161_YidD"/>
    <property type="match status" value="1"/>
</dbReference>
<comment type="similarity">
    <text evidence="2">Belongs to the UPF0161 family.</text>
</comment>
<keyword evidence="2" id="KW-1003">Cell membrane</keyword>
<organism evidence="3 4">
    <name type="scientific">Candidatus Onthenecus intestinigallinarum</name>
    <dbReference type="NCBI Taxonomy" id="2840875"/>
    <lineage>
        <taxon>Bacteria</taxon>
        <taxon>Bacillati</taxon>
        <taxon>Bacillota</taxon>
        <taxon>Clostridia</taxon>
        <taxon>Eubacteriales</taxon>
        <taxon>Candidatus Onthenecus</taxon>
    </lineage>
</organism>
<accession>A0A9D0ZB00</accession>
<dbReference type="SMART" id="SM01234">
    <property type="entry name" value="Haemolytic"/>
    <property type="match status" value="1"/>
</dbReference>
<reference evidence="3" key="1">
    <citation type="submission" date="2020-10" db="EMBL/GenBank/DDBJ databases">
        <authorList>
            <person name="Gilroy R."/>
        </authorList>
    </citation>
    <scope>NUCLEOTIDE SEQUENCE</scope>
    <source>
        <strain evidence="3">ChiSxjej2B14-6234</strain>
    </source>
</reference>
<dbReference type="Proteomes" id="UP000886887">
    <property type="component" value="Unassembled WGS sequence"/>
</dbReference>
<dbReference type="Pfam" id="PF01809">
    <property type="entry name" value="YidD"/>
    <property type="match status" value="1"/>
</dbReference>
<dbReference type="GO" id="GO:0005886">
    <property type="term" value="C:plasma membrane"/>
    <property type="evidence" value="ECO:0007669"/>
    <property type="project" value="UniProtKB-SubCell"/>
</dbReference>
<evidence type="ECO:0000256" key="2">
    <source>
        <dbReference type="HAMAP-Rule" id="MF_00386"/>
    </source>
</evidence>
<comment type="caution">
    <text evidence="3">The sequence shown here is derived from an EMBL/GenBank/DDBJ whole genome shotgun (WGS) entry which is preliminary data.</text>
</comment>
<dbReference type="InterPro" id="IPR002696">
    <property type="entry name" value="Membr_insert_effic_factor_YidD"/>
</dbReference>
<evidence type="ECO:0000313" key="4">
    <source>
        <dbReference type="Proteomes" id="UP000886887"/>
    </source>
</evidence>
<reference evidence="3" key="2">
    <citation type="journal article" date="2021" name="PeerJ">
        <title>Extensive microbial diversity within the chicken gut microbiome revealed by metagenomics and culture.</title>
        <authorList>
            <person name="Gilroy R."/>
            <person name="Ravi A."/>
            <person name="Getino M."/>
            <person name="Pursley I."/>
            <person name="Horton D.L."/>
            <person name="Alikhan N.F."/>
            <person name="Baker D."/>
            <person name="Gharbi K."/>
            <person name="Hall N."/>
            <person name="Watson M."/>
            <person name="Adriaenssens E.M."/>
            <person name="Foster-Nyarko E."/>
            <person name="Jarju S."/>
            <person name="Secka A."/>
            <person name="Antonio M."/>
            <person name="Oren A."/>
            <person name="Chaudhuri R.R."/>
            <person name="La Ragione R."/>
            <person name="Hildebrand F."/>
            <person name="Pallen M.J."/>
        </authorList>
    </citation>
    <scope>NUCLEOTIDE SEQUENCE</scope>
    <source>
        <strain evidence="3">ChiSxjej2B14-6234</strain>
    </source>
</reference>
<evidence type="ECO:0000256" key="1">
    <source>
        <dbReference type="ARBA" id="ARBA00023136"/>
    </source>
</evidence>
<dbReference type="PANTHER" id="PTHR33383:SF1">
    <property type="entry name" value="MEMBRANE PROTEIN INSERTION EFFICIENCY FACTOR-RELATED"/>
    <property type="match status" value="1"/>
</dbReference>
<protein>
    <recommendedName>
        <fullName evidence="2">Putative membrane protein insertion efficiency factor</fullName>
    </recommendedName>
</protein>
<gene>
    <name evidence="3" type="primary">yidD</name>
    <name evidence="3" type="ORF">IAB73_06730</name>
</gene>
<dbReference type="EMBL" id="DVFJ01000021">
    <property type="protein sequence ID" value="HIQ71881.1"/>
    <property type="molecule type" value="Genomic_DNA"/>
</dbReference>
<evidence type="ECO:0000313" key="3">
    <source>
        <dbReference type="EMBL" id="HIQ71881.1"/>
    </source>
</evidence>
<sequence>MKRFLLCLIRFYQRSVSPALPPSCRFVPTCSEYARQAIEKYGARRGTYLAVRRLLKCHPFHKGGYDPVP</sequence>
<dbReference type="AlphaFoldDB" id="A0A9D0ZB00"/>
<dbReference type="PANTHER" id="PTHR33383">
    <property type="entry name" value="MEMBRANE PROTEIN INSERTION EFFICIENCY FACTOR-RELATED"/>
    <property type="match status" value="1"/>
</dbReference>
<name>A0A9D0ZB00_9FIRM</name>
<comment type="subcellular location">
    <subcellularLocation>
        <location evidence="2">Cell membrane</location>
        <topology evidence="2">Peripheral membrane protein</topology>
        <orientation evidence="2">Cytoplasmic side</orientation>
    </subcellularLocation>
</comment>
<dbReference type="NCBIfam" id="TIGR00278">
    <property type="entry name" value="membrane protein insertion efficiency factor YidD"/>
    <property type="match status" value="1"/>
</dbReference>